<name>A0A1K1LW37_9BACT</name>
<dbReference type="AlphaFoldDB" id="A0A1K1LW37"/>
<dbReference type="STRING" id="1004.SAMN05661012_00269"/>
<reference evidence="2 4" key="1">
    <citation type="submission" date="2016-11" db="EMBL/GenBank/DDBJ databases">
        <authorList>
            <person name="Jaros S."/>
            <person name="Januszkiewicz K."/>
            <person name="Wedrychowicz H."/>
        </authorList>
    </citation>
    <scope>NUCLEOTIDE SEQUENCE [LARGE SCALE GENOMIC DNA]</scope>
    <source>
        <strain evidence="2 4">DSM 784</strain>
    </source>
</reference>
<feature type="region of interest" description="Disordered" evidence="1">
    <location>
        <begin position="25"/>
        <end position="47"/>
    </location>
</feature>
<dbReference type="RefSeq" id="WP_177318521.1">
    <property type="nucleotide sequence ID" value="NZ_CBHWAX010000190.1"/>
</dbReference>
<keyword evidence="5" id="KW-1185">Reference proteome</keyword>
<accession>A0A1K1LW37</accession>
<dbReference type="Proteomes" id="UP000183788">
    <property type="component" value="Unassembled WGS sequence"/>
</dbReference>
<reference evidence="3 5" key="2">
    <citation type="submission" date="2023-11" db="EMBL/GenBank/DDBJ databases">
        <title>MicrobeMod: A computational toolkit for identifying prokaryotic methylation and restriction-modification with nanopore sequencing.</title>
        <authorList>
            <person name="Crits-Christoph A."/>
            <person name="Kang S.C."/>
            <person name="Lee H."/>
            <person name="Ostrov N."/>
        </authorList>
    </citation>
    <scope>NUCLEOTIDE SEQUENCE [LARGE SCALE GENOMIC DNA]</scope>
    <source>
        <strain evidence="3 5">ATCC 23090</strain>
    </source>
</reference>
<evidence type="ECO:0000313" key="2">
    <source>
        <dbReference type="EMBL" id="SFW15121.1"/>
    </source>
</evidence>
<gene>
    <name evidence="2" type="ORF">SAMN05661012_00269</name>
    <name evidence="3" type="ORF">SR876_32115</name>
</gene>
<evidence type="ECO:0000313" key="3">
    <source>
        <dbReference type="EMBL" id="WQG89580.1"/>
    </source>
</evidence>
<evidence type="ECO:0000313" key="4">
    <source>
        <dbReference type="Proteomes" id="UP000183788"/>
    </source>
</evidence>
<sequence>MNKKGPFHKKGAIPVANWKMGNHFKTGMPSFGHPLQQDRTDSNAWHK</sequence>
<protein>
    <submittedName>
        <fullName evidence="2">Uncharacterized protein</fullName>
    </submittedName>
</protein>
<dbReference type="EMBL" id="CP140154">
    <property type="protein sequence ID" value="WQG89580.1"/>
    <property type="molecule type" value="Genomic_DNA"/>
</dbReference>
<dbReference type="EMBL" id="FPIZ01000001">
    <property type="protein sequence ID" value="SFW15121.1"/>
    <property type="molecule type" value="Genomic_DNA"/>
</dbReference>
<proteinExistence type="predicted"/>
<organism evidence="2 4">
    <name type="scientific">Chitinophaga sancti</name>
    <dbReference type="NCBI Taxonomy" id="1004"/>
    <lineage>
        <taxon>Bacteria</taxon>
        <taxon>Pseudomonadati</taxon>
        <taxon>Bacteroidota</taxon>
        <taxon>Chitinophagia</taxon>
        <taxon>Chitinophagales</taxon>
        <taxon>Chitinophagaceae</taxon>
        <taxon>Chitinophaga</taxon>
    </lineage>
</organism>
<evidence type="ECO:0000313" key="5">
    <source>
        <dbReference type="Proteomes" id="UP001326715"/>
    </source>
</evidence>
<dbReference type="Proteomes" id="UP001326715">
    <property type="component" value="Chromosome"/>
</dbReference>
<evidence type="ECO:0000256" key="1">
    <source>
        <dbReference type="SAM" id="MobiDB-lite"/>
    </source>
</evidence>